<feature type="region of interest" description="Disordered" evidence="1">
    <location>
        <begin position="593"/>
        <end position="649"/>
    </location>
</feature>
<feature type="compositionally biased region" description="Acidic residues" evidence="1">
    <location>
        <begin position="631"/>
        <end position="640"/>
    </location>
</feature>
<feature type="region of interest" description="Disordered" evidence="1">
    <location>
        <begin position="253"/>
        <end position="362"/>
    </location>
</feature>
<feature type="compositionally biased region" description="Polar residues" evidence="1">
    <location>
        <begin position="1"/>
        <end position="11"/>
    </location>
</feature>
<dbReference type="CDD" id="cd22744">
    <property type="entry name" value="OTU"/>
    <property type="match status" value="1"/>
</dbReference>
<evidence type="ECO:0000256" key="1">
    <source>
        <dbReference type="SAM" id="MobiDB-lite"/>
    </source>
</evidence>
<feature type="region of interest" description="Disordered" evidence="1">
    <location>
        <begin position="429"/>
        <end position="468"/>
    </location>
</feature>
<dbReference type="Pfam" id="PF02338">
    <property type="entry name" value="OTU"/>
    <property type="match status" value="1"/>
</dbReference>
<accession>A0A7J6T3V4</accession>
<feature type="compositionally biased region" description="Polar residues" evidence="1">
    <location>
        <begin position="517"/>
        <end position="530"/>
    </location>
</feature>
<feature type="compositionally biased region" description="Basic and acidic residues" evidence="1">
    <location>
        <begin position="224"/>
        <end position="237"/>
    </location>
</feature>
<dbReference type="Proteomes" id="UP000553632">
    <property type="component" value="Unassembled WGS sequence"/>
</dbReference>
<feature type="compositionally biased region" description="Basic and acidic residues" evidence="1">
    <location>
        <begin position="152"/>
        <end position="179"/>
    </location>
</feature>
<feature type="compositionally biased region" description="Low complexity" evidence="1">
    <location>
        <begin position="596"/>
        <end position="611"/>
    </location>
</feature>
<dbReference type="OMA" id="HMREEES"/>
<feature type="region of interest" description="Disordered" evidence="1">
    <location>
        <begin position="1"/>
        <end position="73"/>
    </location>
</feature>
<feature type="region of interest" description="Disordered" evidence="1">
    <location>
        <begin position="487"/>
        <end position="546"/>
    </location>
</feature>
<evidence type="ECO:0000259" key="2">
    <source>
        <dbReference type="PROSITE" id="PS50802"/>
    </source>
</evidence>
<feature type="compositionally biased region" description="Basic and acidic residues" evidence="1">
    <location>
        <begin position="337"/>
        <end position="350"/>
    </location>
</feature>
<feature type="compositionally biased region" description="Basic and acidic residues" evidence="1">
    <location>
        <begin position="45"/>
        <end position="55"/>
    </location>
</feature>
<feature type="compositionally biased region" description="Low complexity" evidence="1">
    <location>
        <begin position="296"/>
        <end position="310"/>
    </location>
</feature>
<feature type="compositionally biased region" description="Polar residues" evidence="1">
    <location>
        <begin position="269"/>
        <end position="280"/>
    </location>
</feature>
<feature type="compositionally biased region" description="Polar residues" evidence="1">
    <location>
        <begin position="311"/>
        <end position="321"/>
    </location>
</feature>
<organism evidence="3 4">
    <name type="scientific">Perkinsus olseni</name>
    <name type="common">Perkinsus atlanticus</name>
    <dbReference type="NCBI Taxonomy" id="32597"/>
    <lineage>
        <taxon>Eukaryota</taxon>
        <taxon>Sar</taxon>
        <taxon>Alveolata</taxon>
        <taxon>Perkinsozoa</taxon>
        <taxon>Perkinsea</taxon>
        <taxon>Perkinsida</taxon>
        <taxon>Perkinsidae</taxon>
        <taxon>Perkinsus</taxon>
    </lineage>
</organism>
<dbReference type="EMBL" id="JABANO010014146">
    <property type="protein sequence ID" value="KAF4739080.1"/>
    <property type="molecule type" value="Genomic_DNA"/>
</dbReference>
<comment type="caution">
    <text evidence="3">The sequence shown here is derived from an EMBL/GenBank/DDBJ whole genome shotgun (WGS) entry which is preliminary data.</text>
</comment>
<dbReference type="AlphaFoldDB" id="A0A7J6T3V4"/>
<evidence type="ECO:0000313" key="4">
    <source>
        <dbReference type="Proteomes" id="UP000553632"/>
    </source>
</evidence>
<sequence>MFSFLSKLTSDSPKKEGTEQATVKVAEKEVTDSSVKVEATSVSKTKLEEEPKVTPETKVTQATPDSDKPVAGIPVVSTGAEVAVDAKDAQAAKKGETAQSSTEAEKPAVAQQPAEPVKATEKPDAAAAPVETKTATEQEAPKATAEVSTPTETDKKEASPAKSPAEKSVAESSPKEEAKTTSASKKNRRGKKSAETSPSKSDEDLEKENEELKTKIADLTQKYQEQHSEFTQKKSEQKQLVGVITQLYQLTMDIDSNTPKAELPKQRKSSSPKAQSSPTNKKSHKAQRKPVAAGPSSSSSVEKQAVSPSSNIADKNSTSFSSRRHQEQNLQQLIAEAKARQAELKSKRSNETNVSGAGLDPESVRARLRTATTKKEVEDAISDVLKDLTKEVVRSNPVGPEKVSEKEAQVRIYKFAIKFCQQKLEAISGQAAAPSESNAGVRNLNKKLREVRSMRNKIESGELREELLTDSQRAKLAREQDLLEQIEALQHAEAESCSSNEPQSVEEEEAHGLQPNGVESEQKTTTSMENESADEPTRGQTRRVKIRSIKKKLHDIAKLVEASENGKALTEQQRQKIARRPELEAQLEALHKEAEAGAGSAASAAADVSSSADDRAPQVNDTTPNEATKGDDDDVDDEGGEWIPSDRKVRRAMKRKTSFEIGRSTLSEKVCRVIRQPPDGSCLFHALGYWLNKPQRVIRRQLSGFLRHNASTVKLNGLTLEEWIKAESNSRTLEHYCNNLLRDNTWGGEIELVATSMVYNCDVYVWQHEDAPKSQTGKYVLCYKFHAPPVTRDVPPRRNNDKRDAEEPVTCHILFDGRKHYNVGC</sequence>
<protein>
    <recommendedName>
        <fullName evidence="2">OTU domain-containing protein</fullName>
    </recommendedName>
</protein>
<dbReference type="Gene3D" id="3.90.70.80">
    <property type="match status" value="1"/>
</dbReference>
<name>A0A7J6T3V4_PEROL</name>
<gene>
    <name evidence="3" type="ORF">FOZ63_015685</name>
</gene>
<feature type="compositionally biased region" description="Basic and acidic residues" evidence="1">
    <location>
        <begin position="87"/>
        <end position="96"/>
    </location>
</feature>
<dbReference type="SUPFAM" id="SSF54001">
    <property type="entry name" value="Cysteine proteinases"/>
    <property type="match status" value="1"/>
</dbReference>
<reference evidence="3 4" key="1">
    <citation type="submission" date="2020-04" db="EMBL/GenBank/DDBJ databases">
        <title>Perkinsus olseni comparative genomics.</title>
        <authorList>
            <person name="Bogema D.R."/>
        </authorList>
    </citation>
    <scope>NUCLEOTIDE SEQUENCE [LARGE SCALE GENOMIC DNA]</scope>
    <source>
        <strain evidence="3 4">ATCC PRA-207</strain>
    </source>
</reference>
<feature type="region of interest" description="Disordered" evidence="1">
    <location>
        <begin position="87"/>
        <end position="238"/>
    </location>
</feature>
<dbReference type="PROSITE" id="PS50802">
    <property type="entry name" value="OTU"/>
    <property type="match status" value="1"/>
</dbReference>
<feature type="compositionally biased region" description="Basic and acidic residues" evidence="1">
    <location>
        <begin position="447"/>
        <end position="468"/>
    </location>
</feature>
<dbReference type="InterPro" id="IPR038765">
    <property type="entry name" value="Papain-like_cys_pep_sf"/>
</dbReference>
<proteinExistence type="predicted"/>
<feature type="domain" description="OTU" evidence="2">
    <location>
        <begin position="671"/>
        <end position="825"/>
    </location>
</feature>
<dbReference type="InterPro" id="IPR003323">
    <property type="entry name" value="OTU_dom"/>
</dbReference>
<evidence type="ECO:0000313" key="3">
    <source>
        <dbReference type="EMBL" id="KAF4739080.1"/>
    </source>
</evidence>
<keyword evidence="4" id="KW-1185">Reference proteome</keyword>